<reference evidence="5" key="2">
    <citation type="submission" date="2013-09" db="EMBL/GenBank/DDBJ databases">
        <authorList>
            <person name="Wang G."/>
            <person name="Yang Y."/>
            <person name="Su Y."/>
        </authorList>
    </citation>
    <scope>NUCLEOTIDE SEQUENCE</scope>
    <source>
        <strain evidence="5">ATCC 39006</strain>
    </source>
</reference>
<dbReference type="PROSITE" id="PS51668">
    <property type="entry name" value="TSAA_2"/>
    <property type="match status" value="1"/>
</dbReference>
<evidence type="ECO:0000256" key="2">
    <source>
        <dbReference type="ARBA" id="ARBA00033753"/>
    </source>
</evidence>
<dbReference type="Pfam" id="PF01980">
    <property type="entry name" value="TrmO_N"/>
    <property type="match status" value="1"/>
</dbReference>
<dbReference type="RefSeq" id="WP_021014653.1">
    <property type="nucleotide sequence ID" value="NZ_CP025084.1"/>
</dbReference>
<dbReference type="OrthoDB" id="9804309at2"/>
<dbReference type="GO" id="GO:0032259">
    <property type="term" value="P:methylation"/>
    <property type="evidence" value="ECO:0007669"/>
    <property type="project" value="UniProtKB-KW"/>
</dbReference>
<keyword evidence="1" id="KW-0949">S-adenosyl-L-methionine</keyword>
<dbReference type="InterPro" id="IPR036413">
    <property type="entry name" value="YaeB-like_sf"/>
</dbReference>
<evidence type="ECO:0000313" key="5">
    <source>
        <dbReference type="EMBL" id="AUH06304.1"/>
    </source>
</evidence>
<accession>A0A2I5TP08</accession>
<dbReference type="InterPro" id="IPR023370">
    <property type="entry name" value="TrmO-like_N"/>
</dbReference>
<dbReference type="Proteomes" id="UP000233778">
    <property type="component" value="Chromosome"/>
</dbReference>
<dbReference type="KEGG" id="sera:Ser39006_020625"/>
<dbReference type="PROSITE" id="PS01318">
    <property type="entry name" value="TSAA_1"/>
    <property type="match status" value="1"/>
</dbReference>
<gene>
    <name evidence="5" type="primary">tsaA</name>
    <name evidence="4" type="ORF">CWC46_20630</name>
    <name evidence="5" type="ORF">Ser39006_020625</name>
</gene>
<proteinExistence type="inferred from homology"/>
<dbReference type="EMBL" id="CP025084">
    <property type="protein sequence ID" value="AUH06304.1"/>
    <property type="molecule type" value="Genomic_DNA"/>
</dbReference>
<dbReference type="KEGG" id="serq:CWC46_20630"/>
<dbReference type="STRING" id="104623.Ser39006_01383"/>
<dbReference type="SUPFAM" id="SSF118196">
    <property type="entry name" value="YaeB-like"/>
    <property type="match status" value="1"/>
</dbReference>
<dbReference type="EMBL" id="CP025085">
    <property type="protein sequence ID" value="AUH01982.1"/>
    <property type="molecule type" value="Genomic_DNA"/>
</dbReference>
<dbReference type="InterPro" id="IPR036414">
    <property type="entry name" value="YaeB_N_sf"/>
</dbReference>
<evidence type="ECO:0000313" key="7">
    <source>
        <dbReference type="Proteomes" id="UP000233778"/>
    </source>
</evidence>
<evidence type="ECO:0000313" key="6">
    <source>
        <dbReference type="Proteomes" id="UP000017700"/>
    </source>
</evidence>
<dbReference type="PANTHER" id="PTHR12818">
    <property type="entry name" value="TRNA (ADENINE(37)-N6)-METHYLTRANSFERASE"/>
    <property type="match status" value="1"/>
</dbReference>
<keyword evidence="6" id="KW-1185">Reference proteome</keyword>
<keyword evidence="5" id="KW-0489">Methyltransferase</keyword>
<dbReference type="NCBIfam" id="TIGR00104">
    <property type="entry name" value="tRNA_TsaA"/>
    <property type="match status" value="1"/>
</dbReference>
<dbReference type="InterPro" id="IPR023368">
    <property type="entry name" value="UPF0066_cons_site"/>
</dbReference>
<dbReference type="GO" id="GO:0008168">
    <property type="term" value="F:methyltransferase activity"/>
    <property type="evidence" value="ECO:0007669"/>
    <property type="project" value="UniProtKB-KW"/>
</dbReference>
<evidence type="ECO:0000256" key="1">
    <source>
        <dbReference type="ARBA" id="ARBA00022691"/>
    </source>
</evidence>
<dbReference type="Proteomes" id="UP000017700">
    <property type="component" value="Chromosome"/>
</dbReference>
<evidence type="ECO:0000313" key="4">
    <source>
        <dbReference type="EMBL" id="AUH01982.1"/>
    </source>
</evidence>
<reference evidence="5" key="4">
    <citation type="submission" date="2017-11" db="EMBL/GenBank/DDBJ databases">
        <title>Complete genome sequence of Serratia sp. ATCC 39006.</title>
        <authorList>
            <person name="Hampton H.G."/>
            <person name="Jackson S.A."/>
            <person name="Jauregui R."/>
            <person name="Poulter G.T.M."/>
            <person name="Salmond G.P.C."/>
            <person name="Fineran P.C."/>
        </authorList>
    </citation>
    <scope>NUCLEOTIDE SEQUENCE</scope>
    <source>
        <strain evidence="5">ATCC 39006</strain>
    </source>
</reference>
<protein>
    <submittedName>
        <fullName evidence="5">tRNA (N6-threonylcarbamoyladenosine(37)-N6)-methyltransferase TrmO</fullName>
    </submittedName>
</protein>
<dbReference type="AlphaFoldDB" id="A0A2I5TP08"/>
<keyword evidence="5" id="KW-0808">Transferase</keyword>
<organism evidence="5 6">
    <name type="scientific">Serratia sp. (strain ATCC 39006)</name>
    <name type="common">Prodigiosinella confusarubida</name>
    <dbReference type="NCBI Taxonomy" id="104623"/>
    <lineage>
        <taxon>Bacteria</taxon>
        <taxon>Pseudomonadati</taxon>
        <taxon>Pseudomonadota</taxon>
        <taxon>Gammaproteobacteria</taxon>
        <taxon>Enterobacterales</taxon>
        <taxon>Pectobacteriaceae</taxon>
        <taxon>Prodigiosinella</taxon>
    </lineage>
</organism>
<name>A0A2I5TP08_SERS3</name>
<sequence length="157" mass="17870">MIKFSEIGKAMTEFESVDGVPLQGYGISDSRGTIVLFDDYAEGLQDIEGFSHLYLLFHLHRSNNHSLKVKPFLDTQERGVFATRSPRRPNPLGLTIVQLERREGNVLHVRGLDLLNGTPIIDIKPYIQAFDNVQGTRDGWYLQGMNPHQTLSDERFK</sequence>
<comment type="similarity">
    <text evidence="2">Belongs to the tRNA methyltransferase O family.</text>
</comment>
<dbReference type="Gene3D" id="2.40.30.70">
    <property type="entry name" value="YaeB-like"/>
    <property type="match status" value="1"/>
</dbReference>
<evidence type="ECO:0000259" key="3">
    <source>
        <dbReference type="PROSITE" id="PS51668"/>
    </source>
</evidence>
<dbReference type="InterPro" id="IPR040372">
    <property type="entry name" value="YaeB-like"/>
</dbReference>
<feature type="domain" description="TsaA-like" evidence="3">
    <location>
        <begin position="4"/>
        <end position="135"/>
    </location>
</feature>
<reference evidence="5 6" key="1">
    <citation type="journal article" date="2013" name="Genome Announc.">
        <title>Draft genome sequence of Serratia sp. strain ATCC 39006, a model bacterium for analysis of the biosynthesis and regulation of prodigiosin, a carbapenem, and gas vesicles.</title>
        <authorList>
            <person name="Fineran P.C."/>
            <person name="Iglesias Cans M.C."/>
            <person name="Ramsay J.P."/>
            <person name="Wilf N.M."/>
            <person name="Cossyleon D."/>
            <person name="McNeil M.B."/>
            <person name="Williamson N.R."/>
            <person name="Monson R.E."/>
            <person name="Becher S.A."/>
            <person name="Stanton J.A."/>
            <person name="Brugger K."/>
            <person name="Brown S.D."/>
            <person name="Salmond G.P."/>
        </authorList>
    </citation>
    <scope>NUCLEOTIDE SEQUENCE [LARGE SCALE GENOMIC DNA]</scope>
    <source>
        <strain evidence="5">ATCC 39006</strain>
        <strain evidence="6">ATCC 39006 / SC 11482</strain>
    </source>
</reference>
<dbReference type="CDD" id="cd09281">
    <property type="entry name" value="UPF0066"/>
    <property type="match status" value="1"/>
</dbReference>
<reference evidence="4 7" key="3">
    <citation type="submission" date="2017-11" db="EMBL/GenBank/DDBJ databases">
        <title>Complete genome sequence of Serratia sp. ATCC 39006 LacA.</title>
        <authorList>
            <person name="Hampton H.G."/>
            <person name="Jackson S.A."/>
            <person name="Jauregui R."/>
            <person name="Poulter G.T.M."/>
            <person name="Salmond G.P.C."/>
            <person name="Fineran P.C."/>
        </authorList>
    </citation>
    <scope>NUCLEOTIDE SEQUENCE [LARGE SCALE GENOMIC DNA]</scope>
    <source>
        <strain evidence="4 7">ATCC 39006</strain>
    </source>
</reference>
<dbReference type="PANTHER" id="PTHR12818:SF0">
    <property type="entry name" value="TRNA (ADENINE(37)-N6)-METHYLTRANSFERASE"/>
    <property type="match status" value="1"/>
</dbReference>